<evidence type="ECO:0000313" key="2">
    <source>
        <dbReference type="Proteomes" id="UP000243006"/>
    </source>
</evidence>
<accession>A0A1Y3EU42</accession>
<dbReference type="EMBL" id="LVZM01002946">
    <property type="protein sequence ID" value="OUC48290.1"/>
    <property type="molecule type" value="Genomic_DNA"/>
</dbReference>
<evidence type="ECO:0000313" key="1">
    <source>
        <dbReference type="EMBL" id="OUC48290.1"/>
    </source>
</evidence>
<proteinExistence type="predicted"/>
<name>A0A1Y3EU42_9BILA</name>
<gene>
    <name evidence="1" type="ORF">D917_06258</name>
</gene>
<protein>
    <submittedName>
        <fullName evidence="1">Uncharacterized protein</fullName>
    </submittedName>
</protein>
<sequence length="142" mass="15662">MIAREITASIGCWANGNMSKNMQPIRRTTGKIKLTTNGLRDRRNGYPVGKLHIVDQCVDVVAECQIEQAQQAGQNDRRHRCPSVQVGHGQQFGHVQDTVQRIETGQSDEYGQHPSHATVIAIGENGRCGRASENFINRQAGV</sequence>
<reference evidence="1 2" key="1">
    <citation type="submission" date="2015-04" db="EMBL/GenBank/DDBJ databases">
        <title>Draft genome of the roundworm Trichinella nativa.</title>
        <authorList>
            <person name="Mitreva M."/>
        </authorList>
    </citation>
    <scope>NUCLEOTIDE SEQUENCE [LARGE SCALE GENOMIC DNA]</scope>
    <source>
        <strain evidence="1 2">ISS45</strain>
    </source>
</reference>
<dbReference type="Proteomes" id="UP000243006">
    <property type="component" value="Unassembled WGS sequence"/>
</dbReference>
<dbReference type="AlphaFoldDB" id="A0A1Y3EU42"/>
<organism evidence="1 2">
    <name type="scientific">Trichinella nativa</name>
    <dbReference type="NCBI Taxonomy" id="6335"/>
    <lineage>
        <taxon>Eukaryota</taxon>
        <taxon>Metazoa</taxon>
        <taxon>Ecdysozoa</taxon>
        <taxon>Nematoda</taxon>
        <taxon>Enoplea</taxon>
        <taxon>Dorylaimia</taxon>
        <taxon>Trichinellida</taxon>
        <taxon>Trichinellidae</taxon>
        <taxon>Trichinella</taxon>
    </lineage>
</organism>
<comment type="caution">
    <text evidence="1">The sequence shown here is derived from an EMBL/GenBank/DDBJ whole genome shotgun (WGS) entry which is preliminary data.</text>
</comment>